<name>A0A3N4ICX2_ASCIM</name>
<feature type="transmembrane region" description="Helical" evidence="1">
    <location>
        <begin position="74"/>
        <end position="97"/>
    </location>
</feature>
<evidence type="ECO:0000313" key="3">
    <source>
        <dbReference type="Proteomes" id="UP000275078"/>
    </source>
</evidence>
<dbReference type="EMBL" id="ML119674">
    <property type="protein sequence ID" value="RPA82081.1"/>
    <property type="molecule type" value="Genomic_DNA"/>
</dbReference>
<dbReference type="Proteomes" id="UP000275078">
    <property type="component" value="Unassembled WGS sequence"/>
</dbReference>
<reference evidence="2 3" key="1">
    <citation type="journal article" date="2018" name="Nat. Ecol. Evol.">
        <title>Pezizomycetes genomes reveal the molecular basis of ectomycorrhizal truffle lifestyle.</title>
        <authorList>
            <person name="Murat C."/>
            <person name="Payen T."/>
            <person name="Noel B."/>
            <person name="Kuo A."/>
            <person name="Morin E."/>
            <person name="Chen J."/>
            <person name="Kohler A."/>
            <person name="Krizsan K."/>
            <person name="Balestrini R."/>
            <person name="Da Silva C."/>
            <person name="Montanini B."/>
            <person name="Hainaut M."/>
            <person name="Levati E."/>
            <person name="Barry K.W."/>
            <person name="Belfiori B."/>
            <person name="Cichocki N."/>
            <person name="Clum A."/>
            <person name="Dockter R.B."/>
            <person name="Fauchery L."/>
            <person name="Guy J."/>
            <person name="Iotti M."/>
            <person name="Le Tacon F."/>
            <person name="Lindquist E.A."/>
            <person name="Lipzen A."/>
            <person name="Malagnac F."/>
            <person name="Mello A."/>
            <person name="Molinier V."/>
            <person name="Miyauchi S."/>
            <person name="Poulain J."/>
            <person name="Riccioni C."/>
            <person name="Rubini A."/>
            <person name="Sitrit Y."/>
            <person name="Splivallo R."/>
            <person name="Traeger S."/>
            <person name="Wang M."/>
            <person name="Zifcakova L."/>
            <person name="Wipf D."/>
            <person name="Zambonelli A."/>
            <person name="Paolocci F."/>
            <person name="Nowrousian M."/>
            <person name="Ottonello S."/>
            <person name="Baldrian P."/>
            <person name="Spatafora J.W."/>
            <person name="Henrissat B."/>
            <person name="Nagy L.G."/>
            <person name="Aury J.M."/>
            <person name="Wincker P."/>
            <person name="Grigoriev I.V."/>
            <person name="Bonfante P."/>
            <person name="Martin F.M."/>
        </authorList>
    </citation>
    <scope>NUCLEOTIDE SEQUENCE [LARGE SCALE GENOMIC DNA]</scope>
    <source>
        <strain evidence="2 3">RN42</strain>
    </source>
</reference>
<sequence length="102" mass="11891">MASGRRIIYHTISQASTFNVGSRFQARTPRIVAERKDGSWSFRLSVICYSPRVSSFTPSSSRFSTLHCFLRCSYYHYPCVAFLFVLFLFIVFGLSLYSRHWI</sequence>
<organism evidence="2 3">
    <name type="scientific">Ascobolus immersus RN42</name>
    <dbReference type="NCBI Taxonomy" id="1160509"/>
    <lineage>
        <taxon>Eukaryota</taxon>
        <taxon>Fungi</taxon>
        <taxon>Dikarya</taxon>
        <taxon>Ascomycota</taxon>
        <taxon>Pezizomycotina</taxon>
        <taxon>Pezizomycetes</taxon>
        <taxon>Pezizales</taxon>
        <taxon>Ascobolaceae</taxon>
        <taxon>Ascobolus</taxon>
    </lineage>
</organism>
<proteinExistence type="predicted"/>
<keyword evidence="1" id="KW-0812">Transmembrane</keyword>
<evidence type="ECO:0000313" key="2">
    <source>
        <dbReference type="EMBL" id="RPA82081.1"/>
    </source>
</evidence>
<accession>A0A3N4ICX2</accession>
<gene>
    <name evidence="2" type="ORF">BJ508DRAFT_100761</name>
</gene>
<keyword evidence="1" id="KW-1133">Transmembrane helix</keyword>
<evidence type="ECO:0000256" key="1">
    <source>
        <dbReference type="SAM" id="Phobius"/>
    </source>
</evidence>
<dbReference type="AlphaFoldDB" id="A0A3N4ICX2"/>
<keyword evidence="1" id="KW-0472">Membrane</keyword>
<protein>
    <submittedName>
        <fullName evidence="2">Uncharacterized protein</fullName>
    </submittedName>
</protein>
<keyword evidence="3" id="KW-1185">Reference proteome</keyword>